<dbReference type="Proteomes" id="UP001243364">
    <property type="component" value="Unassembled WGS sequence"/>
</dbReference>
<evidence type="ECO:0000313" key="6">
    <source>
        <dbReference type="Proteomes" id="UP001243364"/>
    </source>
</evidence>
<dbReference type="InterPro" id="IPR016163">
    <property type="entry name" value="Ald_DH_C"/>
</dbReference>
<dbReference type="CDD" id="cd07100">
    <property type="entry name" value="ALDH_SSADH1_GabD1"/>
    <property type="match status" value="1"/>
</dbReference>
<sequence length="461" mass="50022">MPIATVNPANGETLETYEAMDAEELERRLQLAEATFRTYRTTTCPERARLLNRAADLLDEDRPEIARTMTVEMGKPVGQARAEAAKCARAMRWYAEHAQELLADEEPAADDVKDSGGSRAVVRYRPLGPVLAVMPWNFPLWQVVRFAAPALMAGNVGLLKHASNVPRTALYLEELFHRAGFPEGCFQTLLVGSGAVDEILRDERVKAATLTGSEPAGRAVAATAGEMIKKTVLELGGSDPYVVMPSADVDRAAEVAVTARVQNNGQSCIAAKRFIVHTDVYDAFTERFVAGMAALKVGDPLEEETEVGPLASEQGRADLEELVDDARRSGAEVLCGGERPEGPGWYYPPTVLAGVTREMRIHREEAFGPVATMYRAADLDAAVLIANDSPFGLSSNVWTRDEAEVDRFVRDLEAGGVFVNGMTASHPGFPFGGVKRSGYGRELSGHGIREFCNITTVWHGA</sequence>
<evidence type="ECO:0000313" key="5">
    <source>
        <dbReference type="EMBL" id="MDQ0682313.1"/>
    </source>
</evidence>
<organism evidence="5 6">
    <name type="scientific">Streptomyces achromogenes</name>
    <dbReference type="NCBI Taxonomy" id="67255"/>
    <lineage>
        <taxon>Bacteria</taxon>
        <taxon>Bacillati</taxon>
        <taxon>Actinomycetota</taxon>
        <taxon>Actinomycetes</taxon>
        <taxon>Kitasatosporales</taxon>
        <taxon>Streptomycetaceae</taxon>
        <taxon>Streptomyces</taxon>
    </lineage>
</organism>
<dbReference type="EC" id="1.2.1.20" evidence="5"/>
<dbReference type="EC" id="1.2.1.79" evidence="5"/>
<dbReference type="InterPro" id="IPR047110">
    <property type="entry name" value="GABD/Sad-like"/>
</dbReference>
<keyword evidence="2" id="KW-0521">NADP</keyword>
<comment type="similarity">
    <text evidence="1">Belongs to the aldehyde dehydrogenase family.</text>
</comment>
<dbReference type="InterPro" id="IPR044148">
    <property type="entry name" value="ALDH_GabD1-like"/>
</dbReference>
<dbReference type="GO" id="GO:0036243">
    <property type="term" value="F:succinate-semialdehyde dehydrogenase (NADP+) activity"/>
    <property type="evidence" value="ECO:0007669"/>
    <property type="project" value="UniProtKB-EC"/>
</dbReference>
<dbReference type="InterPro" id="IPR016162">
    <property type="entry name" value="Ald_DH_N"/>
</dbReference>
<dbReference type="SUPFAM" id="SSF53720">
    <property type="entry name" value="ALDH-like"/>
    <property type="match status" value="1"/>
</dbReference>
<accession>A0ABU0PV99</accession>
<gene>
    <name evidence="5" type="ORF">QFZ56_001276</name>
</gene>
<dbReference type="GO" id="GO:0102810">
    <property type="term" value="F:glutarate-semialdehyde dehydrogenase (NADP+) activity"/>
    <property type="evidence" value="ECO:0007669"/>
    <property type="project" value="UniProtKB-EC"/>
</dbReference>
<dbReference type="InterPro" id="IPR016160">
    <property type="entry name" value="Ald_DH_CS_CYS"/>
</dbReference>
<evidence type="ECO:0000259" key="4">
    <source>
        <dbReference type="Pfam" id="PF00171"/>
    </source>
</evidence>
<reference evidence="5 6" key="1">
    <citation type="submission" date="2023-07" db="EMBL/GenBank/DDBJ databases">
        <title>Comparative genomics of wheat-associated soil bacteria to identify genetic determinants of phenazine resistance.</title>
        <authorList>
            <person name="Mouncey N."/>
        </authorList>
    </citation>
    <scope>NUCLEOTIDE SEQUENCE [LARGE SCALE GENOMIC DNA]</scope>
    <source>
        <strain evidence="5 6">W4I19-2</strain>
    </source>
</reference>
<feature type="domain" description="Aldehyde dehydrogenase" evidence="4">
    <location>
        <begin position="3"/>
        <end position="457"/>
    </location>
</feature>
<evidence type="ECO:0000256" key="1">
    <source>
        <dbReference type="ARBA" id="ARBA00009986"/>
    </source>
</evidence>
<dbReference type="PROSITE" id="PS00070">
    <property type="entry name" value="ALDEHYDE_DEHYDR_CYS"/>
    <property type="match status" value="1"/>
</dbReference>
<dbReference type="EC" id="1.2.1.16" evidence="5"/>
<dbReference type="Pfam" id="PF00171">
    <property type="entry name" value="Aldedh"/>
    <property type="match status" value="1"/>
</dbReference>
<keyword evidence="3 5" id="KW-0560">Oxidoreductase</keyword>
<protein>
    <submittedName>
        <fullName evidence="5">Succinate-semialdehyde dehydrogenase/glutarate-semialdehyde dehydrogenase</fullName>
        <ecNumber evidence="5">1.2.1.16</ecNumber>
        <ecNumber evidence="5">1.2.1.20</ecNumber>
        <ecNumber evidence="5">1.2.1.79</ecNumber>
    </submittedName>
</protein>
<dbReference type="NCBIfam" id="NF006915">
    <property type="entry name" value="PRK09406.1"/>
    <property type="match status" value="1"/>
</dbReference>
<dbReference type="EMBL" id="JAUSYA010000001">
    <property type="protein sequence ID" value="MDQ0682313.1"/>
    <property type="molecule type" value="Genomic_DNA"/>
</dbReference>
<dbReference type="PANTHER" id="PTHR43217">
    <property type="entry name" value="SUCCINATE SEMIALDEHYDE DEHYDROGENASE [NAD(P)+] SAD"/>
    <property type="match status" value="1"/>
</dbReference>
<dbReference type="RefSeq" id="WP_307040832.1">
    <property type="nucleotide sequence ID" value="NZ_JAUSYA010000001.1"/>
</dbReference>
<proteinExistence type="inferred from homology"/>
<comment type="caution">
    <text evidence="5">The sequence shown here is derived from an EMBL/GenBank/DDBJ whole genome shotgun (WGS) entry which is preliminary data.</text>
</comment>
<dbReference type="PANTHER" id="PTHR43217:SF1">
    <property type="entry name" value="SUCCINATE SEMIALDEHYDE DEHYDROGENASE [NAD(P)+] SAD"/>
    <property type="match status" value="1"/>
</dbReference>
<keyword evidence="6" id="KW-1185">Reference proteome</keyword>
<dbReference type="Gene3D" id="3.40.605.10">
    <property type="entry name" value="Aldehyde Dehydrogenase, Chain A, domain 1"/>
    <property type="match status" value="1"/>
</dbReference>
<name>A0ABU0PV99_STRAH</name>
<dbReference type="Gene3D" id="3.40.309.10">
    <property type="entry name" value="Aldehyde Dehydrogenase, Chain A, domain 2"/>
    <property type="match status" value="1"/>
</dbReference>
<dbReference type="InterPro" id="IPR015590">
    <property type="entry name" value="Aldehyde_DH_dom"/>
</dbReference>
<dbReference type="InterPro" id="IPR016161">
    <property type="entry name" value="Ald_DH/histidinol_DH"/>
</dbReference>
<evidence type="ECO:0000256" key="3">
    <source>
        <dbReference type="ARBA" id="ARBA00023002"/>
    </source>
</evidence>
<evidence type="ECO:0000256" key="2">
    <source>
        <dbReference type="ARBA" id="ARBA00022857"/>
    </source>
</evidence>